<feature type="region of interest" description="Disordered" evidence="1">
    <location>
        <begin position="32"/>
        <end position="52"/>
    </location>
</feature>
<evidence type="ECO:0000256" key="1">
    <source>
        <dbReference type="SAM" id="MobiDB-lite"/>
    </source>
</evidence>
<accession>K3YBG6</accession>
<reference evidence="2" key="2">
    <citation type="submission" date="2018-08" db="UniProtKB">
        <authorList>
            <consortium name="EnsemblPlants"/>
        </authorList>
    </citation>
    <scope>IDENTIFICATION</scope>
    <source>
        <strain evidence="2">Yugu1</strain>
    </source>
</reference>
<name>K3YBG6_SETIT</name>
<dbReference type="Proteomes" id="UP000004995">
    <property type="component" value="Unassembled WGS sequence"/>
</dbReference>
<organism evidence="2 3">
    <name type="scientific">Setaria italica</name>
    <name type="common">Foxtail millet</name>
    <name type="synonym">Panicum italicum</name>
    <dbReference type="NCBI Taxonomy" id="4555"/>
    <lineage>
        <taxon>Eukaryota</taxon>
        <taxon>Viridiplantae</taxon>
        <taxon>Streptophyta</taxon>
        <taxon>Embryophyta</taxon>
        <taxon>Tracheophyta</taxon>
        <taxon>Spermatophyta</taxon>
        <taxon>Magnoliopsida</taxon>
        <taxon>Liliopsida</taxon>
        <taxon>Poales</taxon>
        <taxon>Poaceae</taxon>
        <taxon>PACMAD clade</taxon>
        <taxon>Panicoideae</taxon>
        <taxon>Panicodae</taxon>
        <taxon>Paniceae</taxon>
        <taxon>Cenchrinae</taxon>
        <taxon>Setaria</taxon>
    </lineage>
</organism>
<dbReference type="EnsemblPlants" id="KQK97340">
    <property type="protein sequence ID" value="KQK97340"/>
    <property type="gene ID" value="SETIT_011560mg"/>
</dbReference>
<protein>
    <submittedName>
        <fullName evidence="2">Uncharacterized protein</fullName>
    </submittedName>
</protein>
<sequence length="67" mass="6894">MIVTVSLFHAYIAPSKAPILYGTLATQQPAQQLFGSRSRMGGGGGGSSSSSTAVAAAQGWALRLRKQ</sequence>
<dbReference type="Gramene" id="KQK97340">
    <property type="protein sequence ID" value="KQK97340"/>
    <property type="gene ID" value="SETIT_011560mg"/>
</dbReference>
<dbReference type="EMBL" id="AGNK02004356">
    <property type="status" value="NOT_ANNOTATED_CDS"/>
    <property type="molecule type" value="Genomic_DNA"/>
</dbReference>
<dbReference type="InParanoid" id="K3YBG6"/>
<keyword evidence="3" id="KW-1185">Reference proteome</keyword>
<evidence type="ECO:0000313" key="3">
    <source>
        <dbReference type="Proteomes" id="UP000004995"/>
    </source>
</evidence>
<reference evidence="3" key="1">
    <citation type="journal article" date="2012" name="Nat. Biotechnol.">
        <title>Reference genome sequence of the model plant Setaria.</title>
        <authorList>
            <person name="Bennetzen J.L."/>
            <person name="Schmutz J."/>
            <person name="Wang H."/>
            <person name="Percifield R."/>
            <person name="Hawkins J."/>
            <person name="Pontaroli A.C."/>
            <person name="Estep M."/>
            <person name="Feng L."/>
            <person name="Vaughn J.N."/>
            <person name="Grimwood J."/>
            <person name="Jenkins J."/>
            <person name="Barry K."/>
            <person name="Lindquist E."/>
            <person name="Hellsten U."/>
            <person name="Deshpande S."/>
            <person name="Wang X."/>
            <person name="Wu X."/>
            <person name="Mitros T."/>
            <person name="Triplett J."/>
            <person name="Yang X."/>
            <person name="Ye C.Y."/>
            <person name="Mauro-Herrera M."/>
            <person name="Wang L."/>
            <person name="Li P."/>
            <person name="Sharma M."/>
            <person name="Sharma R."/>
            <person name="Ronald P.C."/>
            <person name="Panaud O."/>
            <person name="Kellogg E.A."/>
            <person name="Brutnell T.P."/>
            <person name="Doust A.N."/>
            <person name="Tuskan G.A."/>
            <person name="Rokhsar D."/>
            <person name="Devos K.M."/>
        </authorList>
    </citation>
    <scope>NUCLEOTIDE SEQUENCE [LARGE SCALE GENOMIC DNA]</scope>
    <source>
        <strain evidence="3">cv. Yugu1</strain>
    </source>
</reference>
<proteinExistence type="predicted"/>
<dbReference type="HOGENOM" id="CLU_2817313_0_0_1"/>
<evidence type="ECO:0000313" key="2">
    <source>
        <dbReference type="EnsemblPlants" id="KQK97340"/>
    </source>
</evidence>
<dbReference type="AlphaFoldDB" id="K3YBG6"/>